<accession>A0A1R3JG52</accession>
<dbReference type="STRING" id="93759.A0A1R3JG52"/>
<dbReference type="PANTHER" id="PTHR47723">
    <property type="entry name" value="OS05G0353850 PROTEIN"/>
    <property type="match status" value="1"/>
</dbReference>
<dbReference type="Gene3D" id="3.30.420.10">
    <property type="entry name" value="Ribonuclease H-like superfamily/Ribonuclease H"/>
    <property type="match status" value="1"/>
</dbReference>
<dbReference type="Pfam" id="PF13456">
    <property type="entry name" value="RVT_3"/>
    <property type="match status" value="1"/>
</dbReference>
<dbReference type="OrthoDB" id="1166560at2759"/>
<sequence>MIMNDTSMIIKEKQGLQFWQKPPHEWIKVNSDGAFSSHSGKAGIGVVVRNSDGEVLDAFGKSVVARDALMAEALVMREGAKLAVAANHEKVIFEVDSAILFADVNNKDCSKIDWKIKAVVQDIHILVNSLQHKKFQLVNRGANLAADWFTKQSRLGMNSADWRRHPPSFLVGIWNKDGVPAPH</sequence>
<feature type="domain" description="RNase H type-1" evidence="1">
    <location>
        <begin position="30"/>
        <end position="152"/>
    </location>
</feature>
<keyword evidence="3" id="KW-1185">Reference proteome</keyword>
<organism evidence="2 3">
    <name type="scientific">Corchorus olitorius</name>
    <dbReference type="NCBI Taxonomy" id="93759"/>
    <lineage>
        <taxon>Eukaryota</taxon>
        <taxon>Viridiplantae</taxon>
        <taxon>Streptophyta</taxon>
        <taxon>Embryophyta</taxon>
        <taxon>Tracheophyta</taxon>
        <taxon>Spermatophyta</taxon>
        <taxon>Magnoliopsida</taxon>
        <taxon>eudicotyledons</taxon>
        <taxon>Gunneridae</taxon>
        <taxon>Pentapetalae</taxon>
        <taxon>rosids</taxon>
        <taxon>malvids</taxon>
        <taxon>Malvales</taxon>
        <taxon>Malvaceae</taxon>
        <taxon>Grewioideae</taxon>
        <taxon>Apeibeae</taxon>
        <taxon>Corchorus</taxon>
    </lineage>
</organism>
<evidence type="ECO:0000313" key="3">
    <source>
        <dbReference type="Proteomes" id="UP000187203"/>
    </source>
</evidence>
<gene>
    <name evidence="2" type="ORF">COLO4_16656</name>
</gene>
<protein>
    <recommendedName>
        <fullName evidence="1">RNase H type-1 domain-containing protein</fullName>
    </recommendedName>
</protein>
<dbReference type="SUPFAM" id="SSF53098">
    <property type="entry name" value="Ribonuclease H-like"/>
    <property type="match status" value="1"/>
</dbReference>
<dbReference type="InterPro" id="IPR036397">
    <property type="entry name" value="RNaseH_sf"/>
</dbReference>
<evidence type="ECO:0000259" key="1">
    <source>
        <dbReference type="Pfam" id="PF13456"/>
    </source>
</evidence>
<dbReference type="InterPro" id="IPR053151">
    <property type="entry name" value="RNase_H-like"/>
</dbReference>
<dbReference type="GO" id="GO:0004523">
    <property type="term" value="F:RNA-DNA hybrid ribonuclease activity"/>
    <property type="evidence" value="ECO:0007669"/>
    <property type="project" value="InterPro"/>
</dbReference>
<dbReference type="InterPro" id="IPR044730">
    <property type="entry name" value="RNase_H-like_dom_plant"/>
</dbReference>
<dbReference type="AlphaFoldDB" id="A0A1R3JG52"/>
<dbReference type="GO" id="GO:0003676">
    <property type="term" value="F:nucleic acid binding"/>
    <property type="evidence" value="ECO:0007669"/>
    <property type="project" value="InterPro"/>
</dbReference>
<dbReference type="InterPro" id="IPR002156">
    <property type="entry name" value="RNaseH_domain"/>
</dbReference>
<dbReference type="Proteomes" id="UP000187203">
    <property type="component" value="Unassembled WGS sequence"/>
</dbReference>
<reference evidence="3" key="1">
    <citation type="submission" date="2013-09" db="EMBL/GenBank/DDBJ databases">
        <title>Corchorus olitorius genome sequencing.</title>
        <authorList>
            <person name="Alam M."/>
            <person name="Haque M.S."/>
            <person name="Islam M.S."/>
            <person name="Emdad E.M."/>
            <person name="Islam M.M."/>
            <person name="Ahmed B."/>
            <person name="Halim A."/>
            <person name="Hossen Q.M.M."/>
            <person name="Hossain M.Z."/>
            <person name="Ahmed R."/>
            <person name="Khan M.M."/>
            <person name="Islam R."/>
            <person name="Rashid M.M."/>
            <person name="Khan S.A."/>
            <person name="Rahman M.S."/>
            <person name="Alam M."/>
            <person name="Yahiya A.S."/>
            <person name="Khan M.S."/>
            <person name="Azam M.S."/>
            <person name="Haque T."/>
            <person name="Lashkar M.Z.H."/>
            <person name="Akhand A.I."/>
            <person name="Morshed G."/>
            <person name="Roy S."/>
            <person name="Uddin K.S."/>
            <person name="Rabeya T."/>
            <person name="Hossain A.S."/>
            <person name="Chowdhury A."/>
            <person name="Snigdha A.R."/>
            <person name="Mortoza M.S."/>
            <person name="Matin S.A."/>
            <person name="Hoque S.M.E."/>
            <person name="Islam M.K."/>
            <person name="Roy D.K."/>
            <person name="Haider R."/>
            <person name="Moosa M.M."/>
            <person name="Elias S.M."/>
            <person name="Hasan A.M."/>
            <person name="Jahan S."/>
            <person name="Shafiuddin M."/>
            <person name="Mahmood N."/>
            <person name="Shommy N.S."/>
        </authorList>
    </citation>
    <scope>NUCLEOTIDE SEQUENCE [LARGE SCALE GENOMIC DNA]</scope>
    <source>
        <strain evidence="3">cv. O-4</strain>
    </source>
</reference>
<dbReference type="CDD" id="cd06222">
    <property type="entry name" value="RNase_H_like"/>
    <property type="match status" value="1"/>
</dbReference>
<dbReference type="InterPro" id="IPR012337">
    <property type="entry name" value="RNaseH-like_sf"/>
</dbReference>
<dbReference type="PANTHER" id="PTHR47723:SF24">
    <property type="entry name" value="RNASE H TYPE-1 DOMAIN-CONTAINING PROTEIN"/>
    <property type="match status" value="1"/>
</dbReference>
<dbReference type="EMBL" id="AWUE01016222">
    <property type="protein sequence ID" value="OMO93815.1"/>
    <property type="molecule type" value="Genomic_DNA"/>
</dbReference>
<proteinExistence type="predicted"/>
<name>A0A1R3JG52_9ROSI</name>
<evidence type="ECO:0000313" key="2">
    <source>
        <dbReference type="EMBL" id="OMO93815.1"/>
    </source>
</evidence>
<comment type="caution">
    <text evidence="2">The sequence shown here is derived from an EMBL/GenBank/DDBJ whole genome shotgun (WGS) entry which is preliminary data.</text>
</comment>